<comment type="caution">
    <text evidence="2">The sequence shown here is derived from an EMBL/GenBank/DDBJ whole genome shotgun (WGS) entry which is preliminary data.</text>
</comment>
<dbReference type="EMBL" id="CARXXK010000002">
    <property type="protein sequence ID" value="CAI6358335.1"/>
    <property type="molecule type" value="Genomic_DNA"/>
</dbReference>
<gene>
    <name evidence="2" type="ORF">MEUPH1_LOCUS13862</name>
</gene>
<feature type="compositionally biased region" description="Polar residues" evidence="1">
    <location>
        <begin position="36"/>
        <end position="69"/>
    </location>
</feature>
<feature type="region of interest" description="Disordered" evidence="1">
    <location>
        <begin position="1"/>
        <end position="76"/>
    </location>
</feature>
<evidence type="ECO:0000313" key="2">
    <source>
        <dbReference type="EMBL" id="CAI6358335.1"/>
    </source>
</evidence>
<sequence length="116" mass="13129">MRATAAAAKDLFLNLPPPPSRCGHQTIPKPRDFGGSTRQTYTASRQCRTSSSYSNNKNDDGGNTNSPFSSKDHRNIKDNLDLDFPAHCYDDSCASTPHEITTESYPFRRYLFNYFR</sequence>
<evidence type="ECO:0000313" key="3">
    <source>
        <dbReference type="Proteomes" id="UP001160148"/>
    </source>
</evidence>
<organism evidence="2 3">
    <name type="scientific">Macrosiphum euphorbiae</name>
    <name type="common">potato aphid</name>
    <dbReference type="NCBI Taxonomy" id="13131"/>
    <lineage>
        <taxon>Eukaryota</taxon>
        <taxon>Metazoa</taxon>
        <taxon>Ecdysozoa</taxon>
        <taxon>Arthropoda</taxon>
        <taxon>Hexapoda</taxon>
        <taxon>Insecta</taxon>
        <taxon>Pterygota</taxon>
        <taxon>Neoptera</taxon>
        <taxon>Paraneoptera</taxon>
        <taxon>Hemiptera</taxon>
        <taxon>Sternorrhyncha</taxon>
        <taxon>Aphidomorpha</taxon>
        <taxon>Aphidoidea</taxon>
        <taxon>Aphididae</taxon>
        <taxon>Macrosiphini</taxon>
        <taxon>Macrosiphum</taxon>
    </lineage>
</organism>
<dbReference type="Proteomes" id="UP001160148">
    <property type="component" value="Unassembled WGS sequence"/>
</dbReference>
<proteinExistence type="predicted"/>
<protein>
    <submittedName>
        <fullName evidence="2">Uncharacterized protein</fullName>
    </submittedName>
</protein>
<dbReference type="AlphaFoldDB" id="A0AAV0WQJ5"/>
<name>A0AAV0WQJ5_9HEMI</name>
<keyword evidence="3" id="KW-1185">Reference proteome</keyword>
<reference evidence="2 3" key="1">
    <citation type="submission" date="2023-01" db="EMBL/GenBank/DDBJ databases">
        <authorList>
            <person name="Whitehead M."/>
        </authorList>
    </citation>
    <scope>NUCLEOTIDE SEQUENCE [LARGE SCALE GENOMIC DNA]</scope>
</reference>
<accession>A0AAV0WQJ5</accession>
<evidence type="ECO:0000256" key="1">
    <source>
        <dbReference type="SAM" id="MobiDB-lite"/>
    </source>
</evidence>